<accession>A0A9D1F909</accession>
<comment type="caution">
    <text evidence="2">The sequence shown here is derived from an EMBL/GenBank/DDBJ whole genome shotgun (WGS) entry which is preliminary data.</text>
</comment>
<reference evidence="2" key="2">
    <citation type="journal article" date="2021" name="PeerJ">
        <title>Extensive microbial diversity within the chicken gut microbiome revealed by metagenomics and culture.</title>
        <authorList>
            <person name="Gilroy R."/>
            <person name="Ravi A."/>
            <person name="Getino M."/>
            <person name="Pursley I."/>
            <person name="Horton D.L."/>
            <person name="Alikhan N.F."/>
            <person name="Baker D."/>
            <person name="Gharbi K."/>
            <person name="Hall N."/>
            <person name="Watson M."/>
            <person name="Adriaenssens E.M."/>
            <person name="Foster-Nyarko E."/>
            <person name="Jarju S."/>
            <person name="Secka A."/>
            <person name="Antonio M."/>
            <person name="Oren A."/>
            <person name="Chaudhuri R.R."/>
            <person name="La Ragione R."/>
            <person name="Hildebrand F."/>
            <person name="Pallen M.J."/>
        </authorList>
    </citation>
    <scope>NUCLEOTIDE SEQUENCE</scope>
    <source>
        <strain evidence="2">ChiBcec16-1751</strain>
    </source>
</reference>
<dbReference type="SUPFAM" id="SSF141371">
    <property type="entry name" value="PilZ domain-like"/>
    <property type="match status" value="1"/>
</dbReference>
<organism evidence="2 3">
    <name type="scientific">Candidatus Avoscillospira avistercoris</name>
    <dbReference type="NCBI Taxonomy" id="2840707"/>
    <lineage>
        <taxon>Bacteria</taxon>
        <taxon>Bacillati</taxon>
        <taxon>Bacillota</taxon>
        <taxon>Clostridia</taxon>
        <taxon>Eubacteriales</taxon>
        <taxon>Oscillospiraceae</taxon>
        <taxon>Oscillospiraceae incertae sedis</taxon>
        <taxon>Candidatus Avoscillospira</taxon>
    </lineage>
</organism>
<gene>
    <name evidence="2" type="ORF">IAA83_04120</name>
</gene>
<name>A0A9D1F909_9FIRM</name>
<dbReference type="AlphaFoldDB" id="A0A9D1F909"/>
<reference evidence="2" key="1">
    <citation type="submission" date="2020-10" db="EMBL/GenBank/DDBJ databases">
        <authorList>
            <person name="Gilroy R."/>
        </authorList>
    </citation>
    <scope>NUCLEOTIDE SEQUENCE</scope>
    <source>
        <strain evidence="2">ChiBcec16-1751</strain>
    </source>
</reference>
<evidence type="ECO:0000313" key="3">
    <source>
        <dbReference type="Proteomes" id="UP000886741"/>
    </source>
</evidence>
<dbReference type="EMBL" id="DVJJ01000066">
    <property type="protein sequence ID" value="HIS64543.1"/>
    <property type="molecule type" value="Genomic_DNA"/>
</dbReference>
<dbReference type="GO" id="GO:0035438">
    <property type="term" value="F:cyclic-di-GMP binding"/>
    <property type="evidence" value="ECO:0007669"/>
    <property type="project" value="InterPro"/>
</dbReference>
<evidence type="ECO:0000259" key="1">
    <source>
        <dbReference type="Pfam" id="PF07238"/>
    </source>
</evidence>
<evidence type="ECO:0000313" key="2">
    <source>
        <dbReference type="EMBL" id="HIS64543.1"/>
    </source>
</evidence>
<sequence>MDLNQLNQYVGSTCTVYTDGGEALFPGLIAQCSGTLRINIVYDADTCCPYWTLKPASGIYLRLQDSQDSKKFIMIHGMVINAVNDHFFMLPQDIVFKSNEREYFRQPIQIETTVTIHNGQPVQHACILMDISGGGLCLHTSMEYQVGDLIQIPGQQLYPDGPVHNLDCVVVRKIPRSSIMQPNIYGCRFHNPDDGEQQRLLSDIFSLQCSRVRTH</sequence>
<dbReference type="Gene3D" id="2.40.10.220">
    <property type="entry name" value="predicted glycosyltransferase like domains"/>
    <property type="match status" value="1"/>
</dbReference>
<proteinExistence type="predicted"/>
<feature type="domain" description="PilZ" evidence="1">
    <location>
        <begin position="100"/>
        <end position="204"/>
    </location>
</feature>
<protein>
    <submittedName>
        <fullName evidence="2">PilZ domain-containing protein</fullName>
    </submittedName>
</protein>
<dbReference type="Pfam" id="PF07238">
    <property type="entry name" value="PilZ"/>
    <property type="match status" value="1"/>
</dbReference>
<dbReference type="InterPro" id="IPR009875">
    <property type="entry name" value="PilZ_domain"/>
</dbReference>
<dbReference type="Proteomes" id="UP000886741">
    <property type="component" value="Unassembled WGS sequence"/>
</dbReference>